<dbReference type="SMART" id="SM00421">
    <property type="entry name" value="HTH_LUXR"/>
    <property type="match status" value="1"/>
</dbReference>
<dbReference type="InterPro" id="IPR016032">
    <property type="entry name" value="Sig_transdc_resp-reg_C-effctor"/>
</dbReference>
<dbReference type="InterPro" id="IPR000792">
    <property type="entry name" value="Tscrpt_reg_LuxR_C"/>
</dbReference>
<protein>
    <submittedName>
        <fullName evidence="5">DNA-binding response regulator</fullName>
    </submittedName>
</protein>
<evidence type="ECO:0000313" key="6">
    <source>
        <dbReference type="Proteomes" id="UP000288361"/>
    </source>
</evidence>
<dbReference type="CDD" id="cd06170">
    <property type="entry name" value="LuxR_C_like"/>
    <property type="match status" value="1"/>
</dbReference>
<dbReference type="PANTHER" id="PTHR44688:SF16">
    <property type="entry name" value="DNA-BINDING TRANSCRIPTIONAL ACTIVATOR DEVR_DOSR"/>
    <property type="match status" value="1"/>
</dbReference>
<keyword evidence="3" id="KW-0804">Transcription</keyword>
<organism evidence="5 6">
    <name type="scientific">Idiomarina piscisalsi</name>
    <dbReference type="NCBI Taxonomy" id="1096243"/>
    <lineage>
        <taxon>Bacteria</taxon>
        <taxon>Pseudomonadati</taxon>
        <taxon>Pseudomonadota</taxon>
        <taxon>Gammaproteobacteria</taxon>
        <taxon>Alteromonadales</taxon>
        <taxon>Idiomarinaceae</taxon>
        <taxon>Idiomarina</taxon>
    </lineage>
</organism>
<dbReference type="PROSITE" id="PS00622">
    <property type="entry name" value="HTH_LUXR_1"/>
    <property type="match status" value="1"/>
</dbReference>
<evidence type="ECO:0000256" key="1">
    <source>
        <dbReference type="ARBA" id="ARBA00023015"/>
    </source>
</evidence>
<dbReference type="Pfam" id="PF00196">
    <property type="entry name" value="GerE"/>
    <property type="match status" value="1"/>
</dbReference>
<dbReference type="PANTHER" id="PTHR44688">
    <property type="entry name" value="DNA-BINDING TRANSCRIPTIONAL ACTIVATOR DEVR_DOSR"/>
    <property type="match status" value="1"/>
</dbReference>
<evidence type="ECO:0000256" key="2">
    <source>
        <dbReference type="ARBA" id="ARBA00023125"/>
    </source>
</evidence>
<keyword evidence="2 5" id="KW-0238">DNA-binding</keyword>
<dbReference type="GO" id="GO:0006355">
    <property type="term" value="P:regulation of DNA-templated transcription"/>
    <property type="evidence" value="ECO:0007669"/>
    <property type="project" value="InterPro"/>
</dbReference>
<sequence>MEHIFLTLGLEGTRFEKLSGRLHQVESAGELNTRLEGKHAEDVTVWLMSDQVDRSAVAADLSSKRYKFVVLYRTPDVSDLFAALNSGAKAYASVAASSRVLERITDVIHQGGLWVPEQFLANLTGLLHRNSAPVASDPESFAILSKRERQVCEKVLSGQTNQQIADSLFVSERTVKAHLTSSFQKLGVKDRLQLVLKVQRELSSSVE</sequence>
<dbReference type="RefSeq" id="WP_126752942.1">
    <property type="nucleotide sequence ID" value="NZ_JBHUMT010000012.1"/>
</dbReference>
<keyword evidence="1" id="KW-0805">Transcription regulation</keyword>
<gene>
    <name evidence="5" type="ORF">CWI73_11680</name>
</gene>
<dbReference type="EMBL" id="PIQA01000014">
    <property type="protein sequence ID" value="RUO60704.1"/>
    <property type="molecule type" value="Genomic_DNA"/>
</dbReference>
<evidence type="ECO:0000259" key="4">
    <source>
        <dbReference type="PROSITE" id="PS50043"/>
    </source>
</evidence>
<name>A0A432YIC5_9GAMM</name>
<evidence type="ECO:0000256" key="3">
    <source>
        <dbReference type="ARBA" id="ARBA00023163"/>
    </source>
</evidence>
<evidence type="ECO:0000313" key="5">
    <source>
        <dbReference type="EMBL" id="RUO60704.1"/>
    </source>
</evidence>
<dbReference type="AlphaFoldDB" id="A0A432YIC5"/>
<comment type="caution">
    <text evidence="5">The sequence shown here is derived from an EMBL/GenBank/DDBJ whole genome shotgun (WGS) entry which is preliminary data.</text>
</comment>
<dbReference type="Gene3D" id="3.40.50.2300">
    <property type="match status" value="1"/>
</dbReference>
<dbReference type="Proteomes" id="UP000288361">
    <property type="component" value="Unassembled WGS sequence"/>
</dbReference>
<accession>A0A432YIC5</accession>
<dbReference type="GO" id="GO:0003677">
    <property type="term" value="F:DNA binding"/>
    <property type="evidence" value="ECO:0007669"/>
    <property type="project" value="UniProtKB-KW"/>
</dbReference>
<dbReference type="SUPFAM" id="SSF46894">
    <property type="entry name" value="C-terminal effector domain of the bipartite response regulators"/>
    <property type="match status" value="1"/>
</dbReference>
<dbReference type="PRINTS" id="PR00038">
    <property type="entry name" value="HTHLUXR"/>
</dbReference>
<reference evidence="5 6" key="1">
    <citation type="journal article" date="2011" name="Front. Microbiol.">
        <title>Genomic signatures of strain selection and enhancement in Bacillus atrophaeus var. globigii, a historical biowarfare simulant.</title>
        <authorList>
            <person name="Gibbons H.S."/>
            <person name="Broomall S.M."/>
            <person name="McNew L.A."/>
            <person name="Daligault H."/>
            <person name="Chapman C."/>
            <person name="Bruce D."/>
            <person name="Karavis M."/>
            <person name="Krepps M."/>
            <person name="McGregor P.A."/>
            <person name="Hong C."/>
            <person name="Park K.H."/>
            <person name="Akmal A."/>
            <person name="Feldman A."/>
            <person name="Lin J.S."/>
            <person name="Chang W.E."/>
            <person name="Higgs B.W."/>
            <person name="Demirev P."/>
            <person name="Lindquist J."/>
            <person name="Liem A."/>
            <person name="Fochler E."/>
            <person name="Read T.D."/>
            <person name="Tapia R."/>
            <person name="Johnson S."/>
            <person name="Bishop-Lilly K.A."/>
            <person name="Detter C."/>
            <person name="Han C."/>
            <person name="Sozhamannan S."/>
            <person name="Rosenzweig C.N."/>
            <person name="Skowronski E.W."/>
        </authorList>
    </citation>
    <scope>NUCLEOTIDE SEQUENCE [LARGE SCALE GENOMIC DNA]</scope>
    <source>
        <strain evidence="5 6">TPS4-2</strain>
    </source>
</reference>
<proteinExistence type="predicted"/>
<dbReference type="PROSITE" id="PS50043">
    <property type="entry name" value="HTH_LUXR_2"/>
    <property type="match status" value="1"/>
</dbReference>
<feature type="domain" description="HTH luxR-type" evidence="4">
    <location>
        <begin position="137"/>
        <end position="202"/>
    </location>
</feature>